<evidence type="ECO:0000256" key="1">
    <source>
        <dbReference type="SAM" id="SignalP"/>
    </source>
</evidence>
<reference evidence="2 3" key="1">
    <citation type="submission" date="2023-03" db="EMBL/GenBank/DDBJ databases">
        <title>NovoSphingobium album sp. nov. isolated from polycyclic aromatic hydrocarbons- and heavy-metal polluted soil.</title>
        <authorList>
            <person name="Liu Z."/>
            <person name="Wang K."/>
        </authorList>
    </citation>
    <scope>NUCLEOTIDE SEQUENCE [LARGE SCALE GENOMIC DNA]</scope>
    <source>
        <strain evidence="2 3">H3SJ31-1</strain>
    </source>
</reference>
<keyword evidence="3" id="KW-1185">Reference proteome</keyword>
<organism evidence="2 3">
    <name type="scientific">Novosphingobium album</name>
    <name type="common">ex Liu et al. 2023</name>
    <dbReference type="NCBI Taxonomy" id="3031130"/>
    <lineage>
        <taxon>Bacteria</taxon>
        <taxon>Pseudomonadati</taxon>
        <taxon>Pseudomonadota</taxon>
        <taxon>Alphaproteobacteria</taxon>
        <taxon>Sphingomonadales</taxon>
        <taxon>Sphingomonadaceae</taxon>
        <taxon>Novosphingobium</taxon>
    </lineage>
</organism>
<proteinExistence type="predicted"/>
<gene>
    <name evidence="2" type="ORF">PYV00_03795</name>
</gene>
<dbReference type="EMBL" id="JARESE010000010">
    <property type="protein sequence ID" value="MDE8650844.1"/>
    <property type="molecule type" value="Genomic_DNA"/>
</dbReference>
<protein>
    <submittedName>
        <fullName evidence="2">Uncharacterized protein</fullName>
    </submittedName>
</protein>
<name>A0ABT5WLC1_9SPHN</name>
<feature type="chain" id="PRO_5045604397" evidence="1">
    <location>
        <begin position="28"/>
        <end position="281"/>
    </location>
</feature>
<sequence>MYTKMRLTALAAFLALPPALLAIPASAQEAMPAPAGPTYADIAELADSAPLVVRAQVARLVRVDDARAPGLAPGHGRFYVTAKTRALIAGNAPIGESLAYLVDLPLDGRGKPPVLKKRDVLLFARAVAGRPGELQLVRPGAQLLADPATDARVRAILTELLAPGAPARITGLREIIHVPGNLAGEGETQIFLTTADQSAASITVHHRPGAPPAWGASFSELVADVSRPPQRDTLQWYRLACFLPNRLPPGSNLSDGAVNRAQAEADYRTVLGDLGECRRTL</sequence>
<evidence type="ECO:0000313" key="2">
    <source>
        <dbReference type="EMBL" id="MDE8650844.1"/>
    </source>
</evidence>
<comment type="caution">
    <text evidence="2">The sequence shown here is derived from an EMBL/GenBank/DDBJ whole genome shotgun (WGS) entry which is preliminary data.</text>
</comment>
<evidence type="ECO:0000313" key="3">
    <source>
        <dbReference type="Proteomes" id="UP001216253"/>
    </source>
</evidence>
<accession>A0ABT5WLC1</accession>
<keyword evidence="1" id="KW-0732">Signal</keyword>
<feature type="signal peptide" evidence="1">
    <location>
        <begin position="1"/>
        <end position="27"/>
    </location>
</feature>
<dbReference type="Proteomes" id="UP001216253">
    <property type="component" value="Unassembled WGS sequence"/>
</dbReference>